<dbReference type="Gene3D" id="1.10.12.10">
    <property type="entry name" value="Lyase 2-enoyl-coa Hydratase, Chain A, domain 2"/>
    <property type="match status" value="1"/>
</dbReference>
<dbReference type="Gene3D" id="3.90.226.10">
    <property type="entry name" value="2-enoyl-CoA Hydratase, Chain A, domain 1"/>
    <property type="match status" value="1"/>
</dbReference>
<keyword evidence="2" id="KW-0456">Lyase</keyword>
<dbReference type="SUPFAM" id="SSF52096">
    <property type="entry name" value="ClpP/crotonase"/>
    <property type="match status" value="1"/>
</dbReference>
<dbReference type="Proteomes" id="UP001366166">
    <property type="component" value="Chromosome"/>
</dbReference>
<evidence type="ECO:0000256" key="2">
    <source>
        <dbReference type="ARBA" id="ARBA00023239"/>
    </source>
</evidence>
<dbReference type="Pfam" id="PF00378">
    <property type="entry name" value="ECH_1"/>
    <property type="match status" value="1"/>
</dbReference>
<evidence type="ECO:0000256" key="3">
    <source>
        <dbReference type="RuleBase" id="RU003707"/>
    </source>
</evidence>
<dbReference type="PANTHER" id="PTHR11941:SF54">
    <property type="entry name" value="ENOYL-COA HYDRATASE, MITOCHONDRIAL"/>
    <property type="match status" value="1"/>
</dbReference>
<dbReference type="EMBL" id="AP028679">
    <property type="protein sequence ID" value="BEQ14729.1"/>
    <property type="molecule type" value="Genomic_DNA"/>
</dbReference>
<evidence type="ECO:0000256" key="1">
    <source>
        <dbReference type="ARBA" id="ARBA00005254"/>
    </source>
</evidence>
<evidence type="ECO:0000313" key="4">
    <source>
        <dbReference type="EMBL" id="BEQ14729.1"/>
    </source>
</evidence>
<accession>A0AAU9EHJ5</accession>
<proteinExistence type="inferred from homology"/>
<dbReference type="InterPro" id="IPR001753">
    <property type="entry name" value="Enoyl-CoA_hydra/iso"/>
</dbReference>
<keyword evidence="5" id="KW-1185">Reference proteome</keyword>
<dbReference type="GO" id="GO:0006635">
    <property type="term" value="P:fatty acid beta-oxidation"/>
    <property type="evidence" value="ECO:0007669"/>
    <property type="project" value="TreeGrafter"/>
</dbReference>
<comment type="similarity">
    <text evidence="1 3">Belongs to the enoyl-CoA hydratase/isomerase family.</text>
</comment>
<organism evidence="4 5">
    <name type="scientific">Desulfoferula mesophila</name>
    <dbReference type="NCBI Taxonomy" id="3058419"/>
    <lineage>
        <taxon>Bacteria</taxon>
        <taxon>Pseudomonadati</taxon>
        <taxon>Thermodesulfobacteriota</taxon>
        <taxon>Desulfarculia</taxon>
        <taxon>Desulfarculales</taxon>
        <taxon>Desulfarculaceae</taxon>
        <taxon>Desulfoferula</taxon>
    </lineage>
</organism>
<dbReference type="RefSeq" id="WP_338606423.1">
    <property type="nucleotide sequence ID" value="NZ_AP028679.1"/>
</dbReference>
<dbReference type="CDD" id="cd06558">
    <property type="entry name" value="crotonase-like"/>
    <property type="match status" value="1"/>
</dbReference>
<gene>
    <name evidence="4" type="primary">caiD</name>
    <name evidence="4" type="ORF">FAK_17950</name>
</gene>
<protein>
    <submittedName>
        <fullName evidence="4">Carnitinyl-CoA dehydratase</fullName>
    </submittedName>
</protein>
<dbReference type="KEGG" id="dmp:FAK_17950"/>
<evidence type="ECO:0000313" key="5">
    <source>
        <dbReference type="Proteomes" id="UP001366166"/>
    </source>
</evidence>
<dbReference type="InterPro" id="IPR014748">
    <property type="entry name" value="Enoyl-CoA_hydra_C"/>
</dbReference>
<reference evidence="5" key="1">
    <citation type="journal article" date="2023" name="Arch. Microbiol.">
        <title>Desulfoferula mesophilus gen. nov. sp. nov., a mesophilic sulfate-reducing bacterium isolated from a brackish lake sediment.</title>
        <authorList>
            <person name="Watanabe T."/>
            <person name="Yabe T."/>
            <person name="Tsuji J.M."/>
            <person name="Fukui M."/>
        </authorList>
    </citation>
    <scope>NUCLEOTIDE SEQUENCE [LARGE SCALE GENOMIC DNA]</scope>
    <source>
        <strain evidence="5">12FAK</strain>
    </source>
</reference>
<dbReference type="PANTHER" id="PTHR11941">
    <property type="entry name" value="ENOYL-COA HYDRATASE-RELATED"/>
    <property type="match status" value="1"/>
</dbReference>
<dbReference type="InterPro" id="IPR018376">
    <property type="entry name" value="Enoyl-CoA_hyd/isom_CS"/>
</dbReference>
<dbReference type="GO" id="GO:0016829">
    <property type="term" value="F:lyase activity"/>
    <property type="evidence" value="ECO:0007669"/>
    <property type="project" value="UniProtKB-KW"/>
</dbReference>
<name>A0AAU9EHJ5_9BACT</name>
<dbReference type="AlphaFoldDB" id="A0AAU9EHJ5"/>
<dbReference type="InterPro" id="IPR029045">
    <property type="entry name" value="ClpP/crotonase-like_dom_sf"/>
</dbReference>
<sequence length="255" mass="28717">MDKIIYEKRGHIAHITLNQPEKLNALGRTMARELSQAWVDFRDDDNLWVAILGGKGKSFCAGADVKEMERGEWRFRDSVLLGDDAALPHANDLYKPIIGAVQGHVYGGGLVMFLECDLRLAADNTKLGLPEGRVNVPFLFAPFIFDYIPRAIACEMILTGRPLQLQRAYDLGVVNRVVSQAELVNAAEEMAERVCQMGPLANFTAKELYTRGQRMSPQEAMTLLERLTPPVWNSQDSKEAKQAFIEKRSPRWQLK</sequence>
<dbReference type="PROSITE" id="PS00166">
    <property type="entry name" value="ENOYL_COA_HYDRATASE"/>
    <property type="match status" value="1"/>
</dbReference>